<evidence type="ECO:0000313" key="3">
    <source>
        <dbReference type="Proteomes" id="UP001168613"/>
    </source>
</evidence>
<evidence type="ECO:0008006" key="4">
    <source>
        <dbReference type="Google" id="ProtNLM"/>
    </source>
</evidence>
<accession>A0ABT8EKC1</accession>
<proteinExistence type="predicted"/>
<feature type="region of interest" description="Disordered" evidence="1">
    <location>
        <begin position="26"/>
        <end position="49"/>
    </location>
</feature>
<dbReference type="RefSeq" id="WP_266124395.1">
    <property type="nucleotide sequence ID" value="NZ_JAJHNU010000002.1"/>
</dbReference>
<reference evidence="2" key="1">
    <citation type="submission" date="2021-11" db="EMBL/GenBank/DDBJ databases">
        <title>Draft genome sequence of Alcaligenes endophyticus type strain CCUG 75668T.</title>
        <authorList>
            <person name="Salva-Serra F."/>
            <person name="Duran R.E."/>
            <person name="Seeger M."/>
            <person name="Moore E.R.B."/>
            <person name="Jaen-Luchoro D."/>
        </authorList>
    </citation>
    <scope>NUCLEOTIDE SEQUENCE</scope>
    <source>
        <strain evidence="2">CCUG 75668</strain>
    </source>
</reference>
<dbReference type="EMBL" id="JAJHNU010000002">
    <property type="protein sequence ID" value="MDN4121728.1"/>
    <property type="molecule type" value="Genomic_DNA"/>
</dbReference>
<name>A0ABT8EKC1_9BURK</name>
<dbReference type="Proteomes" id="UP001168613">
    <property type="component" value="Unassembled WGS sequence"/>
</dbReference>
<evidence type="ECO:0000256" key="1">
    <source>
        <dbReference type="SAM" id="MobiDB-lite"/>
    </source>
</evidence>
<feature type="compositionally biased region" description="Basic and acidic residues" evidence="1">
    <location>
        <begin position="32"/>
        <end position="44"/>
    </location>
</feature>
<protein>
    <recommendedName>
        <fullName evidence="4">Antitermination protein Q</fullName>
    </recommendedName>
</protein>
<comment type="caution">
    <text evidence="2">The sequence shown here is derived from an EMBL/GenBank/DDBJ whole genome shotgun (WGS) entry which is preliminary data.</text>
</comment>
<keyword evidence="3" id="KW-1185">Reference proteome</keyword>
<sequence>MKTEVEILLGEWGRWKRGENRTGLGYPSSSAFRERVDGERRSEADTPLSGDDVRQLDRLIGMLHPEARAVLAAHYIRIGPAKTKMAALRLGRTAYYGLLDFAHQFLSHQRSIYFQTKVSGHLAQVSG</sequence>
<gene>
    <name evidence="2" type="ORF">LMS43_10540</name>
</gene>
<organism evidence="2 3">
    <name type="scientific">Alcaligenes endophyticus</name>
    <dbReference type="NCBI Taxonomy" id="1929088"/>
    <lineage>
        <taxon>Bacteria</taxon>
        <taxon>Pseudomonadati</taxon>
        <taxon>Pseudomonadota</taxon>
        <taxon>Betaproteobacteria</taxon>
        <taxon>Burkholderiales</taxon>
        <taxon>Alcaligenaceae</taxon>
        <taxon>Alcaligenes</taxon>
    </lineage>
</organism>
<evidence type="ECO:0000313" key="2">
    <source>
        <dbReference type="EMBL" id="MDN4121728.1"/>
    </source>
</evidence>